<reference evidence="1" key="1">
    <citation type="journal article" date="2015" name="Nature">
        <title>Complex archaea that bridge the gap between prokaryotes and eukaryotes.</title>
        <authorList>
            <person name="Spang A."/>
            <person name="Saw J.H."/>
            <person name="Jorgensen S.L."/>
            <person name="Zaremba-Niedzwiedzka K."/>
            <person name="Martijn J."/>
            <person name="Lind A.E."/>
            <person name="van Eijk R."/>
            <person name="Schleper C."/>
            <person name="Guy L."/>
            <person name="Ettema T.J."/>
        </authorList>
    </citation>
    <scope>NUCLEOTIDE SEQUENCE</scope>
</reference>
<dbReference type="GO" id="GO:0016020">
    <property type="term" value="C:membrane"/>
    <property type="evidence" value="ECO:0007669"/>
    <property type="project" value="InterPro"/>
</dbReference>
<evidence type="ECO:0000313" key="1">
    <source>
        <dbReference type="EMBL" id="KKK75438.1"/>
    </source>
</evidence>
<name>A0A0F8Y2C7_9ZZZZ</name>
<dbReference type="Gene3D" id="3.40.50.12580">
    <property type="match status" value="1"/>
</dbReference>
<gene>
    <name evidence="1" type="ORF">LCGC14_2873720</name>
</gene>
<accession>A0A0F8Y2C7</accession>
<evidence type="ECO:0008006" key="2">
    <source>
        <dbReference type="Google" id="ProtNLM"/>
    </source>
</evidence>
<comment type="caution">
    <text evidence="1">The sequence shown here is derived from an EMBL/GenBank/DDBJ whole genome shotgun (WGS) entry which is preliminary data.</text>
</comment>
<dbReference type="GO" id="GO:0047355">
    <property type="term" value="F:CDP-glycerol glycerophosphotransferase activity"/>
    <property type="evidence" value="ECO:0007669"/>
    <property type="project" value="InterPro"/>
</dbReference>
<sequence>GMGEDCELLVKIHPLERNSWLSSFIQEVQKTYPFLRLVDANIQALLCASDVCVCGYSTVVLEAMFFNTPSIIFAHRPLPEYVPFVSMGAALGASNVEELERALAALLDDTMQKRQVLANHAEFIEYATYRNDGRSTERLCHWLEQLVDRGSQ</sequence>
<dbReference type="EMBL" id="LAZR01055866">
    <property type="protein sequence ID" value="KKK75438.1"/>
    <property type="molecule type" value="Genomic_DNA"/>
</dbReference>
<dbReference type="InterPro" id="IPR043148">
    <property type="entry name" value="TagF_C"/>
</dbReference>
<proteinExistence type="predicted"/>
<feature type="non-terminal residue" evidence="1">
    <location>
        <position position="1"/>
    </location>
</feature>
<organism evidence="1">
    <name type="scientific">marine sediment metagenome</name>
    <dbReference type="NCBI Taxonomy" id="412755"/>
    <lineage>
        <taxon>unclassified sequences</taxon>
        <taxon>metagenomes</taxon>
        <taxon>ecological metagenomes</taxon>
    </lineage>
</organism>
<dbReference type="SUPFAM" id="SSF53756">
    <property type="entry name" value="UDP-Glycosyltransferase/glycogen phosphorylase"/>
    <property type="match status" value="1"/>
</dbReference>
<dbReference type="Pfam" id="PF04464">
    <property type="entry name" value="Glyphos_transf"/>
    <property type="match status" value="1"/>
</dbReference>
<dbReference type="InterPro" id="IPR007554">
    <property type="entry name" value="Glycerophosphate_synth"/>
</dbReference>
<protein>
    <recommendedName>
        <fullName evidence="2">UDP-N-acetylglucosamine 2-epimerase domain-containing protein</fullName>
    </recommendedName>
</protein>
<dbReference type="AlphaFoldDB" id="A0A0F8Y2C7"/>